<organism evidence="4 5">
    <name type="scientific">Sphingomonas ginsenosidimutans</name>
    <dbReference type="NCBI Taxonomy" id="862134"/>
    <lineage>
        <taxon>Bacteria</taxon>
        <taxon>Pseudomonadati</taxon>
        <taxon>Pseudomonadota</taxon>
        <taxon>Alphaproteobacteria</taxon>
        <taxon>Sphingomonadales</taxon>
        <taxon>Sphingomonadaceae</taxon>
        <taxon>Sphingomonas</taxon>
    </lineage>
</organism>
<dbReference type="AlphaFoldDB" id="A0A2A4HZE0"/>
<feature type="region of interest" description="Disordered" evidence="2">
    <location>
        <begin position="1"/>
        <end position="29"/>
    </location>
</feature>
<evidence type="ECO:0000256" key="2">
    <source>
        <dbReference type="SAM" id="MobiDB-lite"/>
    </source>
</evidence>
<protein>
    <recommendedName>
        <fullName evidence="3">Barstar (barnase inhibitor) domain-containing protein</fullName>
    </recommendedName>
</protein>
<dbReference type="SUPFAM" id="SSF52038">
    <property type="entry name" value="Barstar-related"/>
    <property type="match status" value="1"/>
</dbReference>
<comment type="similarity">
    <text evidence="1">Belongs to the barstar family.</text>
</comment>
<evidence type="ECO:0000256" key="1">
    <source>
        <dbReference type="ARBA" id="ARBA00006845"/>
    </source>
</evidence>
<feature type="domain" description="Barstar (barnase inhibitor)" evidence="3">
    <location>
        <begin position="39"/>
        <end position="122"/>
    </location>
</feature>
<gene>
    <name evidence="4" type="ORF">COA17_01965</name>
</gene>
<dbReference type="Gene3D" id="3.30.370.10">
    <property type="entry name" value="Barstar-like"/>
    <property type="match status" value="1"/>
</dbReference>
<dbReference type="InterPro" id="IPR035905">
    <property type="entry name" value="Barstar-like_sf"/>
</dbReference>
<dbReference type="Proteomes" id="UP000218784">
    <property type="component" value="Unassembled WGS sequence"/>
</dbReference>
<keyword evidence="5" id="KW-1185">Reference proteome</keyword>
<dbReference type="EMBL" id="NWVD01000001">
    <property type="protein sequence ID" value="PCG10242.1"/>
    <property type="molecule type" value="Genomic_DNA"/>
</dbReference>
<name>A0A2A4HZE0_9SPHN</name>
<reference evidence="4 5" key="1">
    <citation type="submission" date="2017-09" db="EMBL/GenBank/DDBJ databases">
        <title>Sphingomonas ginsenosidimutans KACC 14949, whole genome shotgun sequence.</title>
        <authorList>
            <person name="Feng G."/>
            <person name="Zhu H."/>
        </authorList>
    </citation>
    <scope>NUCLEOTIDE SEQUENCE [LARGE SCALE GENOMIC DNA]</scope>
    <source>
        <strain evidence="4 5">KACC 14949</strain>
    </source>
</reference>
<sequence length="137" mass="14743">MRSVRDRPVTRLQRRAPRSLPPRPGAARHHGVARVPLSVIRLDARGWHDRDDLWRDLLAGLGAPGWHGANLDALYDGLVAGENSVRPPLAVEIAGAARLPAALVAYLTRIRAVFDDAARDGAAVALRFVAPLSAAAR</sequence>
<accession>A0A2A4HZE0</accession>
<comment type="caution">
    <text evidence="4">The sequence shown here is derived from an EMBL/GenBank/DDBJ whole genome shotgun (WGS) entry which is preliminary data.</text>
</comment>
<evidence type="ECO:0000259" key="3">
    <source>
        <dbReference type="Pfam" id="PF01337"/>
    </source>
</evidence>
<dbReference type="Pfam" id="PF01337">
    <property type="entry name" value="Barstar"/>
    <property type="match status" value="1"/>
</dbReference>
<dbReference type="InterPro" id="IPR000468">
    <property type="entry name" value="Barstar"/>
</dbReference>
<proteinExistence type="inferred from homology"/>
<evidence type="ECO:0000313" key="4">
    <source>
        <dbReference type="EMBL" id="PCG10242.1"/>
    </source>
</evidence>
<evidence type="ECO:0000313" key="5">
    <source>
        <dbReference type="Proteomes" id="UP000218784"/>
    </source>
</evidence>